<keyword evidence="3" id="KW-0812">Transmembrane</keyword>
<sequence>MKTRTPLFVSVARGCTAFSVISLSACTVGPDYHPPHTSAPAQWKDASLWHVGQPSHAALSLDWWQSFNDSSLNSLEIQGLNDNQTLAGVLTHYEQARATLATFSAQQVPEVDMGGNVERLKISRNRPLTSYGTENQSTVQNQVAVGPTISYDLDLFGRIRREVEGAKASAEQSGDDLANARLALTTEIATDYFALRELDAEIDVLNRSVALQQQALEFVTAEHDLGSVSGLDLLQQKTQLDATRIQAQLLLQPRSSYENALSTLVGTPAPGFSIAPKTVAMHAPDIPAGLPSDLLQRRPDVASAERAMAAANAQIGVAQAAYFPSITLNPAIGYESTNFASLLSAPSLMWSLGATFQQVLFDGGKRAANLKYANEGYQGAQANYRQTVLTAFQQAQDAVTGLRVLNQAAGQSHEAVEDARRLLSLSTDRYAAGLATHLDLITAQQSLLTAERQDVQIQGQQMQMSVSLVKALGGGWSVATRSQASSRPD</sequence>
<reference evidence="4" key="1">
    <citation type="submission" date="2024-06" db="EMBL/GenBank/DDBJ databases">
        <authorList>
            <person name="Coelho C."/>
            <person name="Bento M."/>
            <person name="Garcia E."/>
            <person name="Camelo A."/>
            <person name="Brandao I."/>
            <person name="Espirito Santo C."/>
            <person name="Trovao J."/>
            <person name="Verissimo A."/>
            <person name="Costa J."/>
            <person name="Tiago I."/>
        </authorList>
    </citation>
    <scope>NUCLEOTIDE SEQUENCE</scope>
    <source>
        <strain evidence="4">KWT182</strain>
    </source>
</reference>
<dbReference type="Pfam" id="PF02321">
    <property type="entry name" value="OEP"/>
    <property type="match status" value="2"/>
</dbReference>
<dbReference type="GO" id="GO:0009279">
    <property type="term" value="C:cell outer membrane"/>
    <property type="evidence" value="ECO:0007669"/>
    <property type="project" value="UniProtKB-SubCell"/>
</dbReference>
<dbReference type="Gene3D" id="1.20.1600.10">
    <property type="entry name" value="Outer membrane efflux proteins (OEP)"/>
    <property type="match status" value="1"/>
</dbReference>
<keyword evidence="3" id="KW-1134">Transmembrane beta strand</keyword>
<gene>
    <name evidence="4" type="ORF">ABK905_20090</name>
</gene>
<keyword evidence="3" id="KW-0732">Signal</keyword>
<evidence type="ECO:0000256" key="1">
    <source>
        <dbReference type="ARBA" id="ARBA00004459"/>
    </source>
</evidence>
<organism evidence="4">
    <name type="scientific">Acerihabitans sp. KWT182</name>
    <dbReference type="NCBI Taxonomy" id="3157919"/>
    <lineage>
        <taxon>Bacteria</taxon>
        <taxon>Pseudomonadati</taxon>
        <taxon>Pseudomonadota</taxon>
        <taxon>Gammaproteobacteria</taxon>
        <taxon>Enterobacterales</taxon>
        <taxon>Pectobacteriaceae</taxon>
        <taxon>Acerihabitans</taxon>
    </lineage>
</organism>
<keyword evidence="3" id="KW-0472">Membrane</keyword>
<evidence type="ECO:0000256" key="3">
    <source>
        <dbReference type="RuleBase" id="RU362097"/>
    </source>
</evidence>
<dbReference type="GO" id="GO:0015562">
    <property type="term" value="F:efflux transmembrane transporter activity"/>
    <property type="evidence" value="ECO:0007669"/>
    <property type="project" value="InterPro"/>
</dbReference>
<feature type="signal peptide" evidence="3">
    <location>
        <begin position="1"/>
        <end position="24"/>
    </location>
</feature>
<dbReference type="InterPro" id="IPR010131">
    <property type="entry name" value="MdtP/NodT-like"/>
</dbReference>
<dbReference type="EMBL" id="CP157947">
    <property type="protein sequence ID" value="XBS68843.1"/>
    <property type="molecule type" value="Genomic_DNA"/>
</dbReference>
<evidence type="ECO:0000313" key="4">
    <source>
        <dbReference type="EMBL" id="XBS68843.1"/>
    </source>
</evidence>
<proteinExistence type="inferred from homology"/>
<dbReference type="AlphaFoldDB" id="A0AAU7Q6X7"/>
<dbReference type="NCBIfam" id="TIGR01845">
    <property type="entry name" value="outer_NodT"/>
    <property type="match status" value="1"/>
</dbReference>
<dbReference type="PROSITE" id="PS51257">
    <property type="entry name" value="PROKAR_LIPOPROTEIN"/>
    <property type="match status" value="1"/>
</dbReference>
<feature type="chain" id="PRO_5043085962" evidence="3">
    <location>
        <begin position="25"/>
        <end position="489"/>
    </location>
</feature>
<comment type="subcellular location">
    <subcellularLocation>
        <location evidence="1 3">Cell outer membrane</location>
        <topology evidence="1 3">Lipid-anchor</topology>
    </subcellularLocation>
</comment>
<comment type="similarity">
    <text evidence="2 3">Belongs to the outer membrane factor (OMF) (TC 1.B.17) family.</text>
</comment>
<dbReference type="Gene3D" id="2.20.200.10">
    <property type="entry name" value="Outer membrane efflux proteins (OEP)"/>
    <property type="match status" value="1"/>
</dbReference>
<keyword evidence="3" id="KW-0449">Lipoprotein</keyword>
<evidence type="ECO:0000256" key="2">
    <source>
        <dbReference type="ARBA" id="ARBA00007613"/>
    </source>
</evidence>
<protein>
    <submittedName>
        <fullName evidence="4">Efflux transporter outer membrane subunit</fullName>
    </submittedName>
</protein>
<accession>A0AAU7Q6X7</accession>
<dbReference type="PANTHER" id="PTHR30203">
    <property type="entry name" value="OUTER MEMBRANE CATION EFFLUX PROTEIN"/>
    <property type="match status" value="1"/>
</dbReference>
<dbReference type="InterPro" id="IPR003423">
    <property type="entry name" value="OMP_efflux"/>
</dbReference>
<dbReference type="SUPFAM" id="SSF56954">
    <property type="entry name" value="Outer membrane efflux proteins (OEP)"/>
    <property type="match status" value="1"/>
</dbReference>
<keyword evidence="3" id="KW-0564">Palmitate</keyword>
<name>A0AAU7Q6X7_9GAMM</name>
<dbReference type="PANTHER" id="PTHR30203:SF33">
    <property type="entry name" value="BLR4455 PROTEIN"/>
    <property type="match status" value="1"/>
</dbReference>